<feature type="domain" description="MOSC" evidence="1">
    <location>
        <begin position="41"/>
        <end position="178"/>
    </location>
</feature>
<evidence type="ECO:0000313" key="2">
    <source>
        <dbReference type="EMBL" id="EFV96061.1"/>
    </source>
</evidence>
<gene>
    <name evidence="2" type="ORF">HMPREF0551_0244</name>
</gene>
<dbReference type="EMBL" id="AEQP01000001">
    <property type="protein sequence ID" value="EFV96061.1"/>
    <property type="molecule type" value="Genomic_DNA"/>
</dbReference>
<dbReference type="GO" id="GO:0003824">
    <property type="term" value="F:catalytic activity"/>
    <property type="evidence" value="ECO:0007669"/>
    <property type="project" value="InterPro"/>
</dbReference>
<proteinExistence type="predicted"/>
<dbReference type="Gene3D" id="2.40.33.20">
    <property type="entry name" value="PK beta-barrel domain-like"/>
    <property type="match status" value="1"/>
</dbReference>
<accession>E7RUS8</accession>
<evidence type="ECO:0000259" key="1">
    <source>
        <dbReference type="PROSITE" id="PS51340"/>
    </source>
</evidence>
<dbReference type="InterPro" id="IPR052353">
    <property type="entry name" value="Benzoxazolinone_Detox_Enz"/>
</dbReference>
<dbReference type="Proteomes" id="UP000011021">
    <property type="component" value="Unassembled WGS sequence"/>
</dbReference>
<organism evidence="2 3">
    <name type="scientific">Lautropia mirabilis ATCC 51599</name>
    <dbReference type="NCBI Taxonomy" id="887898"/>
    <lineage>
        <taxon>Bacteria</taxon>
        <taxon>Pseudomonadati</taxon>
        <taxon>Pseudomonadota</taxon>
        <taxon>Betaproteobacteria</taxon>
        <taxon>Burkholderiales</taxon>
        <taxon>Burkholderiaceae</taxon>
        <taxon>Lautropia</taxon>
    </lineage>
</organism>
<dbReference type="GO" id="GO:0030170">
    <property type="term" value="F:pyridoxal phosphate binding"/>
    <property type="evidence" value="ECO:0007669"/>
    <property type="project" value="InterPro"/>
</dbReference>
<dbReference type="PANTHER" id="PTHR30212">
    <property type="entry name" value="PROTEIN YIIM"/>
    <property type="match status" value="1"/>
</dbReference>
<keyword evidence="3" id="KW-1185">Reference proteome</keyword>
<dbReference type="AlphaFoldDB" id="E7RUS8"/>
<dbReference type="GO" id="GO:0030151">
    <property type="term" value="F:molybdenum ion binding"/>
    <property type="evidence" value="ECO:0007669"/>
    <property type="project" value="InterPro"/>
</dbReference>
<name>E7RUS8_9BURK</name>
<dbReference type="InterPro" id="IPR005302">
    <property type="entry name" value="MoCF_Sase_C"/>
</dbReference>
<dbReference type="PANTHER" id="PTHR30212:SF2">
    <property type="entry name" value="PROTEIN YIIM"/>
    <property type="match status" value="1"/>
</dbReference>
<protein>
    <submittedName>
        <fullName evidence="2">MOSC domain protein</fullName>
    </submittedName>
</protein>
<sequence length="232" mass="25561">MENIVRRLVKSQRSGAASADALFIGEGKPLGEDGDLSGIFKARVRAIDVGVQGVAGDEQVDRRYHGGPDRALHQYPAEHYARLADAFPALREDFVPGCLGENVSSSGLCEQDVFVGDVVRLGTCLLQITQPRTVCWRIDHRFEVSGLAKFIHEHGLTGWLYRVLEPGCVREGDEVVLVERPNAAMSLADLLALQREHCPDPARLQAASELPGLAQVIRQRFASRAAWLRDNR</sequence>
<dbReference type="eggNOG" id="COG2258">
    <property type="taxonomic scope" value="Bacteria"/>
</dbReference>
<dbReference type="STRING" id="887898.HMPREF0551_0244"/>
<dbReference type="PROSITE" id="PS51340">
    <property type="entry name" value="MOSC"/>
    <property type="match status" value="1"/>
</dbReference>
<dbReference type="InterPro" id="IPR011037">
    <property type="entry name" value="Pyrv_Knase-like_insert_dom_sf"/>
</dbReference>
<comment type="caution">
    <text evidence="2">The sequence shown here is derived from an EMBL/GenBank/DDBJ whole genome shotgun (WGS) entry which is preliminary data.</text>
</comment>
<reference evidence="2 3" key="1">
    <citation type="submission" date="2010-12" db="EMBL/GenBank/DDBJ databases">
        <authorList>
            <person name="Muzny D."/>
            <person name="Qin X."/>
            <person name="Deng J."/>
            <person name="Jiang H."/>
            <person name="Liu Y."/>
            <person name="Qu J."/>
            <person name="Song X.-Z."/>
            <person name="Zhang L."/>
            <person name="Thornton R."/>
            <person name="Coyle M."/>
            <person name="Francisco L."/>
            <person name="Jackson L."/>
            <person name="Javaid M."/>
            <person name="Korchina V."/>
            <person name="Kovar C."/>
            <person name="Mata R."/>
            <person name="Mathew T."/>
            <person name="Ngo R."/>
            <person name="Nguyen L."/>
            <person name="Nguyen N."/>
            <person name="Okwuonu G."/>
            <person name="Ongeri F."/>
            <person name="Pham C."/>
            <person name="Simmons D."/>
            <person name="Wilczek-Boney K."/>
            <person name="Hale W."/>
            <person name="Jakkamsetti A."/>
            <person name="Pham P."/>
            <person name="Ruth R."/>
            <person name="San Lucas F."/>
            <person name="Warren J."/>
            <person name="Zhang J."/>
            <person name="Zhao Z."/>
            <person name="Zhou C."/>
            <person name="Zhu D."/>
            <person name="Lee S."/>
            <person name="Bess C."/>
            <person name="Blankenburg K."/>
            <person name="Forbes L."/>
            <person name="Fu Q."/>
            <person name="Gubbala S."/>
            <person name="Hirani K."/>
            <person name="Jayaseelan J.C."/>
            <person name="Lara F."/>
            <person name="Munidasa M."/>
            <person name="Palculict T."/>
            <person name="Patil S."/>
            <person name="Pu L.-L."/>
            <person name="Saada N."/>
            <person name="Tang L."/>
            <person name="Weissenberger G."/>
            <person name="Zhu Y."/>
            <person name="Hemphill L."/>
            <person name="Shang Y."/>
            <person name="Youmans B."/>
            <person name="Ayvaz T."/>
            <person name="Ross M."/>
            <person name="Santibanez J."/>
            <person name="Aqrawi P."/>
            <person name="Gross S."/>
            <person name="Joshi V."/>
            <person name="Fowler G."/>
            <person name="Nazareth L."/>
            <person name="Reid J."/>
            <person name="Worley K."/>
            <person name="Petrosino J."/>
            <person name="Highlander S."/>
            <person name="Gibbs R."/>
        </authorList>
    </citation>
    <scope>NUCLEOTIDE SEQUENCE [LARGE SCALE GENOMIC DNA]</scope>
    <source>
        <strain evidence="2 3">ATCC 51599</strain>
    </source>
</reference>
<dbReference type="Pfam" id="PF03473">
    <property type="entry name" value="MOSC"/>
    <property type="match status" value="1"/>
</dbReference>
<evidence type="ECO:0000313" key="3">
    <source>
        <dbReference type="Proteomes" id="UP000011021"/>
    </source>
</evidence>
<dbReference type="HOGENOM" id="CLU_082566_1_1_4"/>
<dbReference type="SUPFAM" id="SSF50800">
    <property type="entry name" value="PK beta-barrel domain-like"/>
    <property type="match status" value="1"/>
</dbReference>